<name>A0A853BN06_9ACTN</name>
<gene>
    <name evidence="2" type="ORF">HNR12_003125</name>
</gene>
<evidence type="ECO:0000313" key="2">
    <source>
        <dbReference type="EMBL" id="NYI96848.1"/>
    </source>
</evidence>
<evidence type="ECO:0000256" key="1">
    <source>
        <dbReference type="SAM" id="MobiDB-lite"/>
    </source>
</evidence>
<dbReference type="RefSeq" id="WP_179768146.1">
    <property type="nucleotide sequence ID" value="NZ_JACCFO010000001.1"/>
</dbReference>
<organism evidence="2 3">
    <name type="scientific">Streptomonospora nanhaiensis</name>
    <dbReference type="NCBI Taxonomy" id="1323731"/>
    <lineage>
        <taxon>Bacteria</taxon>
        <taxon>Bacillati</taxon>
        <taxon>Actinomycetota</taxon>
        <taxon>Actinomycetes</taxon>
        <taxon>Streptosporangiales</taxon>
        <taxon>Nocardiopsidaceae</taxon>
        <taxon>Streptomonospora</taxon>
    </lineage>
</organism>
<protein>
    <submittedName>
        <fullName evidence="2">Uncharacterized protein</fullName>
    </submittedName>
</protein>
<accession>A0A853BN06</accession>
<reference evidence="2 3" key="1">
    <citation type="submission" date="2020-07" db="EMBL/GenBank/DDBJ databases">
        <title>Sequencing the genomes of 1000 actinobacteria strains.</title>
        <authorList>
            <person name="Klenk H.-P."/>
        </authorList>
    </citation>
    <scope>NUCLEOTIDE SEQUENCE [LARGE SCALE GENOMIC DNA]</scope>
    <source>
        <strain evidence="2 3">DSM 45927</strain>
    </source>
</reference>
<evidence type="ECO:0000313" key="3">
    <source>
        <dbReference type="Proteomes" id="UP000575985"/>
    </source>
</evidence>
<proteinExistence type="predicted"/>
<dbReference type="Proteomes" id="UP000575985">
    <property type="component" value="Unassembled WGS sequence"/>
</dbReference>
<feature type="region of interest" description="Disordered" evidence="1">
    <location>
        <begin position="1"/>
        <end position="39"/>
    </location>
</feature>
<dbReference type="EMBL" id="JACCFO010000001">
    <property type="protein sequence ID" value="NYI96848.1"/>
    <property type="molecule type" value="Genomic_DNA"/>
</dbReference>
<comment type="caution">
    <text evidence="2">The sequence shown here is derived from an EMBL/GenBank/DDBJ whole genome shotgun (WGS) entry which is preliminary data.</text>
</comment>
<sequence length="67" mass="7083">MVAEPGTILGEGGGRVPYPARDRQPAGRRHGRDRSFGISAARTDHGRRTLIGLEAGLGEMVLQAESA</sequence>
<keyword evidence="3" id="KW-1185">Reference proteome</keyword>
<dbReference type="AlphaFoldDB" id="A0A853BN06"/>